<evidence type="ECO:0008006" key="4">
    <source>
        <dbReference type="Google" id="ProtNLM"/>
    </source>
</evidence>
<evidence type="ECO:0000313" key="3">
    <source>
        <dbReference type="Proteomes" id="UP001221142"/>
    </source>
</evidence>
<feature type="chain" id="PRO_5042093987" description="Ricin B lectin domain-containing protein" evidence="1">
    <location>
        <begin position="19"/>
        <end position="172"/>
    </location>
</feature>
<dbReference type="Gene3D" id="2.80.10.50">
    <property type="match status" value="1"/>
</dbReference>
<evidence type="ECO:0000256" key="1">
    <source>
        <dbReference type="SAM" id="SignalP"/>
    </source>
</evidence>
<dbReference type="SUPFAM" id="SSF50370">
    <property type="entry name" value="Ricin B-like lectins"/>
    <property type="match status" value="1"/>
</dbReference>
<gene>
    <name evidence="2" type="ORF">FB45DRAFT_1105980</name>
</gene>
<dbReference type="AlphaFoldDB" id="A0AAD7BCJ2"/>
<evidence type="ECO:0000313" key="2">
    <source>
        <dbReference type="EMBL" id="KAJ7616668.1"/>
    </source>
</evidence>
<protein>
    <recommendedName>
        <fullName evidence="4">Ricin B lectin domain-containing protein</fullName>
    </recommendedName>
</protein>
<dbReference type="EMBL" id="JARKIF010000022">
    <property type="protein sequence ID" value="KAJ7616668.1"/>
    <property type="molecule type" value="Genomic_DNA"/>
</dbReference>
<reference evidence="2" key="1">
    <citation type="submission" date="2023-03" db="EMBL/GenBank/DDBJ databases">
        <title>Massive genome expansion in bonnet fungi (Mycena s.s.) driven by repeated elements and novel gene families across ecological guilds.</title>
        <authorList>
            <consortium name="Lawrence Berkeley National Laboratory"/>
            <person name="Harder C.B."/>
            <person name="Miyauchi S."/>
            <person name="Viragh M."/>
            <person name="Kuo A."/>
            <person name="Thoen E."/>
            <person name="Andreopoulos B."/>
            <person name="Lu D."/>
            <person name="Skrede I."/>
            <person name="Drula E."/>
            <person name="Henrissat B."/>
            <person name="Morin E."/>
            <person name="Kohler A."/>
            <person name="Barry K."/>
            <person name="LaButti K."/>
            <person name="Morin E."/>
            <person name="Salamov A."/>
            <person name="Lipzen A."/>
            <person name="Mereny Z."/>
            <person name="Hegedus B."/>
            <person name="Baldrian P."/>
            <person name="Stursova M."/>
            <person name="Weitz H."/>
            <person name="Taylor A."/>
            <person name="Grigoriev I.V."/>
            <person name="Nagy L.G."/>
            <person name="Martin F."/>
            <person name="Kauserud H."/>
        </authorList>
    </citation>
    <scope>NUCLEOTIDE SEQUENCE</scope>
    <source>
        <strain evidence="2">9284</strain>
    </source>
</reference>
<dbReference type="Proteomes" id="UP001221142">
    <property type="component" value="Unassembled WGS sequence"/>
</dbReference>
<feature type="signal peptide" evidence="1">
    <location>
        <begin position="1"/>
        <end position="18"/>
    </location>
</feature>
<keyword evidence="1" id="KW-0732">Signal</keyword>
<sequence>MTFKALPLIVLALSLVRAAPSVADTDASLSEKFAVPCAIVNVGMNGTIFTFDKTADDSDLEVFLPVIWETSNKIWNRWNDPKSDRWLFENRETGQFLTVDQTNDYIITSDNLEATMFSVTHAGEGHLMIKLPYEDKVFEAIYDGSSMEYAHIELRPANGGINQRWMYTSGLD</sequence>
<keyword evidence="3" id="KW-1185">Reference proteome</keyword>
<accession>A0AAD7BCJ2</accession>
<dbReference type="InterPro" id="IPR035992">
    <property type="entry name" value="Ricin_B-like_lectins"/>
</dbReference>
<organism evidence="2 3">
    <name type="scientific">Roridomyces roridus</name>
    <dbReference type="NCBI Taxonomy" id="1738132"/>
    <lineage>
        <taxon>Eukaryota</taxon>
        <taxon>Fungi</taxon>
        <taxon>Dikarya</taxon>
        <taxon>Basidiomycota</taxon>
        <taxon>Agaricomycotina</taxon>
        <taxon>Agaricomycetes</taxon>
        <taxon>Agaricomycetidae</taxon>
        <taxon>Agaricales</taxon>
        <taxon>Marasmiineae</taxon>
        <taxon>Mycenaceae</taxon>
        <taxon>Roridomyces</taxon>
    </lineage>
</organism>
<comment type="caution">
    <text evidence="2">The sequence shown here is derived from an EMBL/GenBank/DDBJ whole genome shotgun (WGS) entry which is preliminary data.</text>
</comment>
<name>A0AAD7BCJ2_9AGAR</name>
<proteinExistence type="predicted"/>